<dbReference type="EMBL" id="MK697705">
    <property type="protein sequence ID" value="QHR92713.1"/>
    <property type="molecule type" value="Genomic_DNA"/>
</dbReference>
<organism evidence="1">
    <name type="scientific">Picea sitchensis</name>
    <name type="common">Sitka spruce</name>
    <name type="synonym">Pinus sitchensis</name>
    <dbReference type="NCBI Taxonomy" id="3332"/>
    <lineage>
        <taxon>Eukaryota</taxon>
        <taxon>Viridiplantae</taxon>
        <taxon>Streptophyta</taxon>
        <taxon>Embryophyta</taxon>
        <taxon>Tracheophyta</taxon>
        <taxon>Spermatophyta</taxon>
        <taxon>Pinopsida</taxon>
        <taxon>Pinidae</taxon>
        <taxon>Conifers I</taxon>
        <taxon>Pinales</taxon>
        <taxon>Pinaceae</taxon>
        <taxon>Picea</taxon>
    </lineage>
</organism>
<dbReference type="AlphaFoldDB" id="A0A6B9XXG4"/>
<geneLocation type="mitochondrion" evidence="1"/>
<name>A0A6B9XXG4_PICSI</name>
<proteinExistence type="predicted"/>
<protein>
    <submittedName>
        <fullName evidence="1">Uncharacterized protein</fullName>
    </submittedName>
</protein>
<accession>A0A6B9XXG4</accession>
<sequence length="66" mass="7431">MALLSNPPTLLDRLTRFIDISQSTPNNHYSLSFSCVSASQRHLDFLLCAFPFILPVPSFACQRPSF</sequence>
<keyword evidence="1" id="KW-0496">Mitochondrion</keyword>
<gene>
    <name evidence="1" type="primary">orf06815</name>
    <name evidence="1" type="ORF">Q903MT_gene6761</name>
</gene>
<evidence type="ECO:0000313" key="1">
    <source>
        <dbReference type="EMBL" id="QHR92713.1"/>
    </source>
</evidence>
<reference evidence="1" key="1">
    <citation type="submission" date="2019-03" db="EMBL/GenBank/DDBJ databases">
        <title>Largest Complete Mitochondrial Genome of a Gymnosperm, Sitka Spruce (Picea sitchensis), Indicates Complex Physical Structure.</title>
        <authorList>
            <person name="Jackman S.D."/>
            <person name="Coombe L."/>
            <person name="Warren R."/>
            <person name="Kirk H."/>
            <person name="Trinh E."/>
            <person name="McLeod T."/>
            <person name="Pleasance S."/>
            <person name="Pandoh P."/>
            <person name="Zhao Y."/>
            <person name="Coope R."/>
            <person name="Bousquet J."/>
            <person name="Bohlmann J.C."/>
            <person name="Jones S.J.M."/>
            <person name="Birol I."/>
        </authorList>
    </citation>
    <scope>NUCLEOTIDE SEQUENCE</scope>
    <source>
        <strain evidence="1">Q903</strain>
    </source>
</reference>